<sequence>MMRLLLIRHGQTPANVLGQLDTHAPGPGLTDIGFQQAAAIPRALRDQPVDAIYASTLVRTQLTAQPLASELGLATTVLDGLREIEAGTLEDRTDPASVDTYLTTSFLWAEGHLDERIPGGPDGNEFFDRYDDAIAHIQANGDEVVAVFSHGTAIRTWAAARVANIDGSYASTHQLDNTGMVTLQRENEDDPWELVTWLETPLGGSKLADARAVDPAGDTLLGARARQV</sequence>
<dbReference type="RefSeq" id="WP_307826987.1">
    <property type="nucleotide sequence ID" value="NZ_BAAAHT010000001.1"/>
</dbReference>
<keyword evidence="1" id="KW-0413">Isomerase</keyword>
<proteinExistence type="predicted"/>
<dbReference type="CDD" id="cd07067">
    <property type="entry name" value="HP_PGM_like"/>
    <property type="match status" value="1"/>
</dbReference>
<dbReference type="Gene3D" id="3.40.50.1240">
    <property type="entry name" value="Phosphoglycerate mutase-like"/>
    <property type="match status" value="1"/>
</dbReference>
<dbReference type="InterPro" id="IPR050275">
    <property type="entry name" value="PGM_Phosphatase"/>
</dbReference>
<accession>A0ABS2L0C8</accession>
<dbReference type="EC" id="5.4.2.12" evidence="1"/>
<evidence type="ECO:0000313" key="2">
    <source>
        <dbReference type="Proteomes" id="UP000776164"/>
    </source>
</evidence>
<dbReference type="Proteomes" id="UP000776164">
    <property type="component" value="Unassembled WGS sequence"/>
</dbReference>
<evidence type="ECO:0000313" key="1">
    <source>
        <dbReference type="EMBL" id="MBM7470535.1"/>
    </source>
</evidence>
<keyword evidence="2" id="KW-1185">Reference proteome</keyword>
<dbReference type="EMBL" id="JAFBBU010000001">
    <property type="protein sequence ID" value="MBM7470535.1"/>
    <property type="molecule type" value="Genomic_DNA"/>
</dbReference>
<dbReference type="PANTHER" id="PTHR48100:SF58">
    <property type="entry name" value="PE-PGRS FAMILY PROTEIN PE_PGRS11"/>
    <property type="match status" value="1"/>
</dbReference>
<name>A0ABS2L0C8_9MICO</name>
<dbReference type="Pfam" id="PF00300">
    <property type="entry name" value="His_Phos_1"/>
    <property type="match status" value="1"/>
</dbReference>
<dbReference type="InterPro" id="IPR029033">
    <property type="entry name" value="His_PPase_superfam"/>
</dbReference>
<protein>
    <submittedName>
        <fullName evidence="1">Phosphoglycerate mutase</fullName>
        <ecNumber evidence="1">5.4.2.12</ecNumber>
    </submittedName>
</protein>
<comment type="caution">
    <text evidence="1">The sequence shown here is derived from an EMBL/GenBank/DDBJ whole genome shotgun (WGS) entry which is preliminary data.</text>
</comment>
<dbReference type="PANTHER" id="PTHR48100">
    <property type="entry name" value="BROAD-SPECIFICITY PHOSPHATASE YOR283W-RELATED"/>
    <property type="match status" value="1"/>
</dbReference>
<dbReference type="PROSITE" id="PS00175">
    <property type="entry name" value="PG_MUTASE"/>
    <property type="match status" value="1"/>
</dbReference>
<dbReference type="SUPFAM" id="SSF53254">
    <property type="entry name" value="Phosphoglycerate mutase-like"/>
    <property type="match status" value="1"/>
</dbReference>
<dbReference type="InterPro" id="IPR013078">
    <property type="entry name" value="His_Pase_superF_clade-1"/>
</dbReference>
<organism evidence="1 2">
    <name type="scientific">Subtercola frigoramans</name>
    <dbReference type="NCBI Taxonomy" id="120298"/>
    <lineage>
        <taxon>Bacteria</taxon>
        <taxon>Bacillati</taxon>
        <taxon>Actinomycetota</taxon>
        <taxon>Actinomycetes</taxon>
        <taxon>Micrococcales</taxon>
        <taxon>Microbacteriaceae</taxon>
        <taxon>Subtercola</taxon>
    </lineage>
</organism>
<reference evidence="1 2" key="1">
    <citation type="submission" date="2021-01" db="EMBL/GenBank/DDBJ databases">
        <title>Sequencing the genomes of 1000 actinobacteria strains.</title>
        <authorList>
            <person name="Klenk H.-P."/>
        </authorList>
    </citation>
    <scope>NUCLEOTIDE SEQUENCE [LARGE SCALE GENOMIC DNA]</scope>
    <source>
        <strain evidence="1 2">DSM 13057</strain>
    </source>
</reference>
<dbReference type="GO" id="GO:0004619">
    <property type="term" value="F:phosphoglycerate mutase activity"/>
    <property type="evidence" value="ECO:0007669"/>
    <property type="project" value="UniProtKB-EC"/>
</dbReference>
<dbReference type="InterPro" id="IPR001345">
    <property type="entry name" value="PG/BPGM_mutase_AS"/>
</dbReference>
<dbReference type="SMART" id="SM00855">
    <property type="entry name" value="PGAM"/>
    <property type="match status" value="1"/>
</dbReference>
<gene>
    <name evidence="1" type="ORF">JOE66_000169</name>
</gene>